<organism evidence="9 10">
    <name type="scientific">Komagataeibacter europaeus NBRC 3261</name>
    <dbReference type="NCBI Taxonomy" id="1234669"/>
    <lineage>
        <taxon>Bacteria</taxon>
        <taxon>Pseudomonadati</taxon>
        <taxon>Pseudomonadota</taxon>
        <taxon>Alphaproteobacteria</taxon>
        <taxon>Acetobacterales</taxon>
        <taxon>Acetobacteraceae</taxon>
        <taxon>Komagataeibacter</taxon>
    </lineage>
</organism>
<dbReference type="Gene3D" id="2.40.110.10">
    <property type="entry name" value="Butyryl-CoA Dehydrogenase, subunit A, domain 2"/>
    <property type="match status" value="1"/>
</dbReference>
<dbReference type="GO" id="GO:0050660">
    <property type="term" value="F:flavin adenine dinucleotide binding"/>
    <property type="evidence" value="ECO:0007669"/>
    <property type="project" value="InterPro"/>
</dbReference>
<dbReference type="InterPro" id="IPR009075">
    <property type="entry name" value="AcylCo_DH/oxidase_C"/>
</dbReference>
<reference evidence="9 10" key="1">
    <citation type="submission" date="2012-11" db="EMBL/GenBank/DDBJ databases">
        <title>Whole genome sequence of Gluconacetobacter europaeus NBRC3261.</title>
        <authorList>
            <person name="Azuma Y."/>
            <person name="Higashiura N."/>
            <person name="Hirakawa H."/>
            <person name="Matsushita K."/>
        </authorList>
    </citation>
    <scope>NUCLEOTIDE SEQUENCE [LARGE SCALE GENOMIC DNA]</scope>
    <source>
        <strain evidence="9 10">NBRC 3261</strain>
    </source>
</reference>
<dbReference type="Pfam" id="PF02770">
    <property type="entry name" value="Acyl-CoA_dh_M"/>
    <property type="match status" value="1"/>
</dbReference>
<dbReference type="GO" id="GO:0003995">
    <property type="term" value="F:acyl-CoA dehydrogenase activity"/>
    <property type="evidence" value="ECO:0007669"/>
    <property type="project" value="TreeGrafter"/>
</dbReference>
<evidence type="ECO:0000256" key="2">
    <source>
        <dbReference type="ARBA" id="ARBA00009347"/>
    </source>
</evidence>
<evidence type="ECO:0000256" key="3">
    <source>
        <dbReference type="ARBA" id="ARBA00022630"/>
    </source>
</evidence>
<dbReference type="Gene3D" id="1.20.140.10">
    <property type="entry name" value="Butyryl-CoA Dehydrogenase, subunit A, domain 3"/>
    <property type="match status" value="1"/>
</dbReference>
<dbReference type="Pfam" id="PF02771">
    <property type="entry name" value="Acyl-CoA_dh_N"/>
    <property type="match status" value="1"/>
</dbReference>
<dbReference type="Gene3D" id="1.10.540.10">
    <property type="entry name" value="Acyl-CoA dehydrogenase/oxidase, N-terminal domain"/>
    <property type="match status" value="1"/>
</dbReference>
<evidence type="ECO:0000259" key="8">
    <source>
        <dbReference type="Pfam" id="PF02771"/>
    </source>
</evidence>
<dbReference type="PANTHER" id="PTHR43884">
    <property type="entry name" value="ACYL-COA DEHYDROGENASE"/>
    <property type="match status" value="1"/>
</dbReference>
<dbReference type="InterPro" id="IPR006091">
    <property type="entry name" value="Acyl-CoA_Oxase/DH_mid-dom"/>
</dbReference>
<proteinExistence type="inferred from homology"/>
<comment type="similarity">
    <text evidence="2 5">Belongs to the acyl-CoA dehydrogenase family.</text>
</comment>
<evidence type="ECO:0000313" key="9">
    <source>
        <dbReference type="EMBL" id="GAN96425.1"/>
    </source>
</evidence>
<feature type="domain" description="Acyl-CoA dehydrogenase/oxidase C-terminal" evidence="6">
    <location>
        <begin position="220"/>
        <end position="368"/>
    </location>
</feature>
<evidence type="ECO:0000256" key="4">
    <source>
        <dbReference type="ARBA" id="ARBA00022827"/>
    </source>
</evidence>
<sequence length="378" mass="41566">MEWQGNGQSIYDRYKRLGIKLRTRDGIAPHQFDQDGWDALREEGLWELICPEGRKADNSCWWQFTAALDGLSSAIGSSGLLLSIIAQAGIVRGLDRWGSDAQREKYLEAVRTGKLSATGIAEPTTGTDVRDVHTLLTPFGNGYKLNGSKFNIAHAPVADFFLIVCKQETGAVSLVFLDRGTPGLVTGNYDLKLGNKNLPTGPIALDDVYVSPEQILGNVDRGLRQLIDIVTLGRVYYGLVASNLLRPFLTSAIEYAETRVSFGSPIIEHQHIQRRLTDIITRIERSRWTALGALGRLFSEHPQSLLDCSIAKVVGADDVISNGLELMKLYGSLGYHIGPVSSVLQDALGFASVGGTEEMHRKNIMNQILRLKKKTTND</sequence>
<dbReference type="EMBL" id="BANI01000063">
    <property type="protein sequence ID" value="GAN96425.1"/>
    <property type="molecule type" value="Genomic_DNA"/>
</dbReference>
<dbReference type="AlphaFoldDB" id="A0A0D6Q0A6"/>
<comment type="caution">
    <text evidence="9">The sequence shown here is derived from an EMBL/GenBank/DDBJ whole genome shotgun (WGS) entry which is preliminary data.</text>
</comment>
<dbReference type="InterPro" id="IPR037069">
    <property type="entry name" value="AcylCoA_DH/ox_N_sf"/>
</dbReference>
<dbReference type="RefSeq" id="WP_014106215.1">
    <property type="nucleotide sequence ID" value="NZ_BANI01000063.1"/>
</dbReference>
<keyword evidence="4 5" id="KW-0274">FAD</keyword>
<keyword evidence="3 5" id="KW-0285">Flavoprotein</keyword>
<protein>
    <submittedName>
        <fullName evidence="9">Acyl-CoA dehydrogenase</fullName>
    </submittedName>
</protein>
<dbReference type="CDD" id="cd00567">
    <property type="entry name" value="ACAD"/>
    <property type="match status" value="1"/>
</dbReference>
<dbReference type="SUPFAM" id="SSF56645">
    <property type="entry name" value="Acyl-CoA dehydrogenase NM domain-like"/>
    <property type="match status" value="1"/>
</dbReference>
<dbReference type="InterPro" id="IPR046373">
    <property type="entry name" value="Acyl-CoA_Oxase/DH_mid-dom_sf"/>
</dbReference>
<keyword evidence="5" id="KW-0560">Oxidoreductase</keyword>
<comment type="cofactor">
    <cofactor evidence="1 5">
        <name>FAD</name>
        <dbReference type="ChEBI" id="CHEBI:57692"/>
    </cofactor>
</comment>
<dbReference type="PANTHER" id="PTHR43884:SF12">
    <property type="entry name" value="ISOVALERYL-COA DEHYDROGENASE, MITOCHONDRIAL-RELATED"/>
    <property type="match status" value="1"/>
</dbReference>
<evidence type="ECO:0000256" key="1">
    <source>
        <dbReference type="ARBA" id="ARBA00001974"/>
    </source>
</evidence>
<evidence type="ECO:0000259" key="7">
    <source>
        <dbReference type="Pfam" id="PF02770"/>
    </source>
</evidence>
<evidence type="ECO:0000256" key="5">
    <source>
        <dbReference type="RuleBase" id="RU362125"/>
    </source>
</evidence>
<name>A0A0D6Q0A6_KOMEU</name>
<dbReference type="InterPro" id="IPR013786">
    <property type="entry name" value="AcylCoA_DH/ox_N"/>
</dbReference>
<dbReference type="Pfam" id="PF00441">
    <property type="entry name" value="Acyl-CoA_dh_1"/>
    <property type="match status" value="1"/>
</dbReference>
<dbReference type="SUPFAM" id="SSF47203">
    <property type="entry name" value="Acyl-CoA dehydrogenase C-terminal domain-like"/>
    <property type="match status" value="1"/>
</dbReference>
<dbReference type="InterPro" id="IPR009100">
    <property type="entry name" value="AcylCoA_DH/oxidase_NM_dom_sf"/>
</dbReference>
<feature type="domain" description="Acyl-CoA oxidase/dehydrogenase middle" evidence="7">
    <location>
        <begin position="117"/>
        <end position="208"/>
    </location>
</feature>
<gene>
    <name evidence="9" type="ORF">Geu3261_0069_002</name>
</gene>
<feature type="domain" description="Acyl-CoA dehydrogenase/oxidase N-terminal" evidence="8">
    <location>
        <begin position="29"/>
        <end position="113"/>
    </location>
</feature>
<dbReference type="InterPro" id="IPR036250">
    <property type="entry name" value="AcylCo_DH-like_C"/>
</dbReference>
<evidence type="ECO:0000259" key="6">
    <source>
        <dbReference type="Pfam" id="PF00441"/>
    </source>
</evidence>
<accession>A0A0D6Q0A6</accession>
<dbReference type="Proteomes" id="UP000032675">
    <property type="component" value="Unassembled WGS sequence"/>
</dbReference>
<evidence type="ECO:0000313" key="10">
    <source>
        <dbReference type="Proteomes" id="UP000032675"/>
    </source>
</evidence>